<evidence type="ECO:0000313" key="2">
    <source>
        <dbReference type="Proteomes" id="UP000183832"/>
    </source>
</evidence>
<accession>A0A1J1HMX3</accession>
<dbReference type="AlphaFoldDB" id="A0A1J1HMX3"/>
<evidence type="ECO:0000313" key="1">
    <source>
        <dbReference type="EMBL" id="CRK87814.1"/>
    </source>
</evidence>
<proteinExistence type="predicted"/>
<reference evidence="1 2" key="1">
    <citation type="submission" date="2015-04" db="EMBL/GenBank/DDBJ databases">
        <authorList>
            <person name="Syromyatnikov M.Y."/>
            <person name="Popov V.N."/>
        </authorList>
    </citation>
    <scope>NUCLEOTIDE SEQUENCE [LARGE SCALE GENOMIC DNA]</scope>
</reference>
<sequence>MLLNIDFLKTIVSNVKLYPPLVGLNLMIRIILRSPSYNTCSKLKSKKQETKSCFNVLTEKNEALNKCCKMDCETKDFLILVLQPTSFAFLFCSSPEYPYNQTNKNHSLVRGLLCPGPDQMIASGPFIWCKPGKRCGPKPSLKCLFQECYLLKMSYLTCFFEE</sequence>
<dbReference type="EMBL" id="CVRI01000005">
    <property type="protein sequence ID" value="CRK87814.1"/>
    <property type="molecule type" value="Genomic_DNA"/>
</dbReference>
<gene>
    <name evidence="1" type="ORF">CLUMA_CG001569</name>
</gene>
<name>A0A1J1HMX3_9DIPT</name>
<keyword evidence="2" id="KW-1185">Reference proteome</keyword>
<dbReference type="Proteomes" id="UP000183832">
    <property type="component" value="Unassembled WGS sequence"/>
</dbReference>
<organism evidence="1 2">
    <name type="scientific">Clunio marinus</name>
    <dbReference type="NCBI Taxonomy" id="568069"/>
    <lineage>
        <taxon>Eukaryota</taxon>
        <taxon>Metazoa</taxon>
        <taxon>Ecdysozoa</taxon>
        <taxon>Arthropoda</taxon>
        <taxon>Hexapoda</taxon>
        <taxon>Insecta</taxon>
        <taxon>Pterygota</taxon>
        <taxon>Neoptera</taxon>
        <taxon>Endopterygota</taxon>
        <taxon>Diptera</taxon>
        <taxon>Nematocera</taxon>
        <taxon>Chironomoidea</taxon>
        <taxon>Chironomidae</taxon>
        <taxon>Clunio</taxon>
    </lineage>
</organism>
<protein>
    <submittedName>
        <fullName evidence="1">CLUMA_CG001569, isoform A</fullName>
    </submittedName>
</protein>